<accession>A0A3D8P2W0</accession>
<dbReference type="PANTHER" id="PTHR43581:SF4">
    <property type="entry name" value="ATP_GTP PHOSPHATASE"/>
    <property type="match status" value="1"/>
</dbReference>
<dbReference type="Proteomes" id="UP000256329">
    <property type="component" value="Unassembled WGS sequence"/>
</dbReference>
<evidence type="ECO:0000259" key="1">
    <source>
        <dbReference type="Pfam" id="PF13175"/>
    </source>
</evidence>
<organism evidence="3 4">
    <name type="scientific">Ammonifex thiophilus</name>
    <dbReference type="NCBI Taxonomy" id="444093"/>
    <lineage>
        <taxon>Bacteria</taxon>
        <taxon>Bacillati</taxon>
        <taxon>Bacillota</taxon>
        <taxon>Clostridia</taxon>
        <taxon>Thermoanaerobacterales</taxon>
        <taxon>Thermoanaerobacteraceae</taxon>
        <taxon>Ammonifex</taxon>
    </lineage>
</organism>
<name>A0A3D8P2W0_9THEO</name>
<dbReference type="InterPro" id="IPR034139">
    <property type="entry name" value="TOPRIM_OLD"/>
</dbReference>
<evidence type="ECO:0000259" key="2">
    <source>
        <dbReference type="Pfam" id="PF20469"/>
    </source>
</evidence>
<dbReference type="PANTHER" id="PTHR43581">
    <property type="entry name" value="ATP/GTP PHOSPHATASE"/>
    <property type="match status" value="1"/>
</dbReference>
<dbReference type="AlphaFoldDB" id="A0A3D8P2W0"/>
<dbReference type="Pfam" id="PF20469">
    <property type="entry name" value="OLD-like_TOPRIM"/>
    <property type="match status" value="1"/>
</dbReference>
<dbReference type="Gene3D" id="3.40.50.300">
    <property type="entry name" value="P-loop containing nucleotide triphosphate hydrolases"/>
    <property type="match status" value="1"/>
</dbReference>
<keyword evidence="4" id="KW-1185">Reference proteome</keyword>
<dbReference type="InterPro" id="IPR051396">
    <property type="entry name" value="Bact_Antivir_Def_Nuclease"/>
</dbReference>
<dbReference type="Pfam" id="PF13175">
    <property type="entry name" value="AAA_15"/>
    <property type="match status" value="1"/>
</dbReference>
<dbReference type="SUPFAM" id="SSF52540">
    <property type="entry name" value="P-loop containing nucleoside triphosphate hydrolases"/>
    <property type="match status" value="1"/>
</dbReference>
<reference evidence="3 4" key="1">
    <citation type="submission" date="2018-08" db="EMBL/GenBank/DDBJ databases">
        <title>Form III RuBisCO-mediated autotrophy in Thermodesulfobium bacteria.</title>
        <authorList>
            <person name="Toshchakov S.V."/>
            <person name="Kublanov I.V."/>
            <person name="Frolov E."/>
            <person name="Bonch-Osmolovskaya E.A."/>
            <person name="Tourova T.P."/>
            <person name="Chernych N.A."/>
            <person name="Lebedinsky A.V."/>
        </authorList>
    </citation>
    <scope>NUCLEOTIDE SEQUENCE [LARGE SCALE GENOMIC DNA]</scope>
    <source>
        <strain evidence="3 4">SR</strain>
    </source>
</reference>
<gene>
    <name evidence="3" type="ORF">DXX99_09080</name>
</gene>
<dbReference type="EMBL" id="QSLN01000017">
    <property type="protein sequence ID" value="RDV81703.1"/>
    <property type="molecule type" value="Genomic_DNA"/>
</dbReference>
<evidence type="ECO:0000313" key="3">
    <source>
        <dbReference type="EMBL" id="RDV81703.1"/>
    </source>
</evidence>
<dbReference type="RefSeq" id="WP_115793168.1">
    <property type="nucleotide sequence ID" value="NZ_QSLN01000017.1"/>
</dbReference>
<comment type="caution">
    <text evidence="3">The sequence shown here is derived from an EMBL/GenBank/DDBJ whole genome shotgun (WGS) entry which is preliminary data.</text>
</comment>
<protein>
    <submittedName>
        <fullName evidence="3">DUF2813 domain-containing protein</fullName>
    </submittedName>
</protein>
<sequence length="578" mass="66619">MTLQRMKVSNFRCLKNVEINFEPDLTIIVGENDSGKSSLFDILKIIDEKGLPDANDFGFGESEISCELEFPSSKICIKFRKESDGRVISIVTELVCWGELKKYLEEPGSIDEVPVETIKILLMRYGEPTRRRTQEGIRQDFVALLQRNEEKIKRNVTEEIEKGSFDMPVEVIRLDGKKFEDISAFVKDIYLKQDLQGTWNAKVRVGEEQKSLIDIFQENLDCIAKQRQEEVKKEVLPSLREFLPNVEEITINIEYCPRDVVKDVQVSVKFKDSTGTEILFDKKGDGTKRRATLALLRHRMKKESSERFKLLLLDEPDTHLHVKAQYELISTLQQIAQVNQVIVITHSPFILNNVNPSSVRLLYPENGVTNVKQVGDEEDVKNILKSLGIENVSLFFTRKILVVEGESEEIAIPMLFKKYTASTLNNELITLLNAKGVDNVAHLARVITELMSDIPLVVLIDSDFRYRRETKKLLEDLKSHRGIKQFTVGYKEFEDAFEVDVIYESVKNAYGDNIKDDWVRERIEEIRRELEQNPNYKFSDALVKLSGRSKKEIAEAIARYCPVEKIPEDLKRLFDSLK</sequence>
<dbReference type="CDD" id="cd01026">
    <property type="entry name" value="TOPRIM_OLD"/>
    <property type="match status" value="1"/>
</dbReference>
<feature type="domain" description="OLD protein-like TOPRIM" evidence="2">
    <location>
        <begin position="395"/>
        <end position="463"/>
    </location>
</feature>
<dbReference type="InterPro" id="IPR041685">
    <property type="entry name" value="AAA_GajA/Old/RecF-like"/>
</dbReference>
<dbReference type="CDD" id="cd00267">
    <property type="entry name" value="ABC_ATPase"/>
    <property type="match status" value="1"/>
</dbReference>
<dbReference type="InterPro" id="IPR027417">
    <property type="entry name" value="P-loop_NTPase"/>
</dbReference>
<proteinExistence type="predicted"/>
<feature type="domain" description="Endonuclease GajA/Old nuclease/RecF-like AAA" evidence="1">
    <location>
        <begin position="1"/>
        <end position="350"/>
    </location>
</feature>
<dbReference type="OrthoDB" id="308933at2"/>
<evidence type="ECO:0000313" key="4">
    <source>
        <dbReference type="Proteomes" id="UP000256329"/>
    </source>
</evidence>